<evidence type="ECO:0008006" key="4">
    <source>
        <dbReference type="Google" id="ProtNLM"/>
    </source>
</evidence>
<feature type="signal peptide" evidence="1">
    <location>
        <begin position="1"/>
        <end position="17"/>
    </location>
</feature>
<dbReference type="RefSeq" id="WP_143693773.1">
    <property type="nucleotide sequence ID" value="NZ_AP019799.1"/>
</dbReference>
<accession>A0A510ICG0</accession>
<evidence type="ECO:0000313" key="3">
    <source>
        <dbReference type="Proteomes" id="UP000315115"/>
    </source>
</evidence>
<evidence type="ECO:0000313" key="2">
    <source>
        <dbReference type="EMBL" id="BBL91217.1"/>
    </source>
</evidence>
<dbReference type="Proteomes" id="UP000315115">
    <property type="component" value="Chromosome 2"/>
</dbReference>
<keyword evidence="1" id="KW-0732">Signal</keyword>
<evidence type="ECO:0000256" key="1">
    <source>
        <dbReference type="SAM" id="SignalP"/>
    </source>
</evidence>
<reference evidence="3" key="1">
    <citation type="submission" date="2019-07" db="EMBL/GenBank/DDBJ databases">
        <title>Complete Genome Sequences of Vibrion rotiferianus strain AM7.</title>
        <authorList>
            <person name="Miyazaki K."/>
            <person name="Wiseschart A."/>
            <person name="Pootanakit K."/>
            <person name="Ishimori K."/>
            <person name="Kitahara K."/>
        </authorList>
    </citation>
    <scope>NUCLEOTIDE SEQUENCE [LARGE SCALE GENOMIC DNA]</scope>
    <source>
        <strain evidence="3">AM7</strain>
    </source>
</reference>
<sequence length="237" mass="27488">MRCIVVLLALLSFFSNAATKESFIDKGQFKYVLYPGVDDSIVENINHQLTSKTPQLITDFKVKEMPAITVRIWKDRNQYLAYQKHLLGQSYPWSTGYISENEILLRDTGSQSTMDTAYHEYVHLVTTAINPNIINNPRWLWEAIACYEAEKEYGWRKPSTKEEFRQYAKILKEGNGWDSQGAVYRIGYSIGEFIQQSYGSDGLITLIQTNGDISKVTDKPLEQVFDEWIEFTENKYY</sequence>
<name>A0A510ICG0_9VIBR</name>
<proteinExistence type="predicted"/>
<feature type="chain" id="PRO_5021759091" description="Peptidase MA-like domain-containing protein" evidence="1">
    <location>
        <begin position="18"/>
        <end position="237"/>
    </location>
</feature>
<organism evidence="2 3">
    <name type="scientific">Vibrio rotiferianus</name>
    <dbReference type="NCBI Taxonomy" id="190895"/>
    <lineage>
        <taxon>Bacteria</taxon>
        <taxon>Pseudomonadati</taxon>
        <taxon>Pseudomonadota</taxon>
        <taxon>Gammaproteobacteria</taxon>
        <taxon>Vibrionales</taxon>
        <taxon>Vibrionaceae</taxon>
        <taxon>Vibrio</taxon>
    </lineage>
</organism>
<protein>
    <recommendedName>
        <fullName evidence="4">Peptidase MA-like domain-containing protein</fullName>
    </recommendedName>
</protein>
<gene>
    <name evidence="2" type="ORF">VroAM7_38700</name>
</gene>
<dbReference type="EMBL" id="AP019799">
    <property type="protein sequence ID" value="BBL91217.1"/>
    <property type="molecule type" value="Genomic_DNA"/>
</dbReference>
<dbReference type="AlphaFoldDB" id="A0A510ICG0"/>